<keyword evidence="3" id="KW-1185">Reference proteome</keyword>
<feature type="region of interest" description="Disordered" evidence="1">
    <location>
        <begin position="1"/>
        <end position="24"/>
    </location>
</feature>
<reference evidence="2" key="1">
    <citation type="submission" date="2019-08" db="EMBL/GenBank/DDBJ databases">
        <title>The improved chromosome-level genome for the pearl oyster Pinctada fucata martensii using PacBio sequencing and Hi-C.</title>
        <authorList>
            <person name="Zheng Z."/>
        </authorList>
    </citation>
    <scope>NUCLEOTIDE SEQUENCE</scope>
    <source>
        <strain evidence="2">ZZ-2019</strain>
        <tissue evidence="2">Adductor muscle</tissue>
    </source>
</reference>
<feature type="compositionally biased region" description="Polar residues" evidence="1">
    <location>
        <begin position="1"/>
        <end position="12"/>
    </location>
</feature>
<organism evidence="2 3">
    <name type="scientific">Pinctada imbricata</name>
    <name type="common">Atlantic pearl-oyster</name>
    <name type="synonym">Pinctada martensii</name>
    <dbReference type="NCBI Taxonomy" id="66713"/>
    <lineage>
        <taxon>Eukaryota</taxon>
        <taxon>Metazoa</taxon>
        <taxon>Spiralia</taxon>
        <taxon>Lophotrochozoa</taxon>
        <taxon>Mollusca</taxon>
        <taxon>Bivalvia</taxon>
        <taxon>Autobranchia</taxon>
        <taxon>Pteriomorphia</taxon>
        <taxon>Pterioida</taxon>
        <taxon>Pterioidea</taxon>
        <taxon>Pteriidae</taxon>
        <taxon>Pinctada</taxon>
    </lineage>
</organism>
<evidence type="ECO:0000256" key="1">
    <source>
        <dbReference type="SAM" id="MobiDB-lite"/>
    </source>
</evidence>
<gene>
    <name evidence="2" type="ORF">FSP39_002958</name>
</gene>
<dbReference type="AlphaFoldDB" id="A0AA88YB10"/>
<accession>A0AA88YB10</accession>
<comment type="caution">
    <text evidence="2">The sequence shown here is derived from an EMBL/GenBank/DDBJ whole genome shotgun (WGS) entry which is preliminary data.</text>
</comment>
<protein>
    <submittedName>
        <fullName evidence="2">Uncharacterized protein</fullName>
    </submittedName>
</protein>
<evidence type="ECO:0000313" key="2">
    <source>
        <dbReference type="EMBL" id="KAK3101353.1"/>
    </source>
</evidence>
<evidence type="ECO:0000313" key="3">
    <source>
        <dbReference type="Proteomes" id="UP001186944"/>
    </source>
</evidence>
<feature type="compositionally biased region" description="Basic and acidic residues" evidence="1">
    <location>
        <begin position="192"/>
        <end position="212"/>
    </location>
</feature>
<feature type="region of interest" description="Disordered" evidence="1">
    <location>
        <begin position="173"/>
        <end position="212"/>
    </location>
</feature>
<name>A0AA88YB10_PINIB</name>
<proteinExistence type="predicted"/>
<sequence length="212" mass="23437">MDIQPPHTNKQLETMDIQPPHTNKQGSEIGIEIGIFIAGCILSGICWCCKDSCRYPCPRRRVKRTRNLISIPPPIVERAVNPNVTYTTKEDNIAHIPAVDPPKYETVVTDGSADSTGPYYGQPPPYPSTAGTDIHKQIDDHVTHDTAKLEDNIAYTPAVDPPKYETVVTYGSADSTGPYYGQPPPYPSTDDTDIHEQNDDHVTHDTAKLVKE</sequence>
<dbReference type="EMBL" id="VSWD01000005">
    <property type="protein sequence ID" value="KAK3101353.1"/>
    <property type="molecule type" value="Genomic_DNA"/>
</dbReference>
<dbReference type="Proteomes" id="UP001186944">
    <property type="component" value="Unassembled WGS sequence"/>
</dbReference>